<dbReference type="FunFam" id="3.30.200.20:FF:000554">
    <property type="entry name" value="CMGC/CDK/CDK7 protein kinase"/>
    <property type="match status" value="1"/>
</dbReference>
<keyword evidence="8 17" id="KW-0418">Kinase</keyword>
<keyword evidence="9 13" id="KW-0067">ATP-binding</keyword>
<name>L8X016_THACA</name>
<dbReference type="GO" id="GO:0005737">
    <property type="term" value="C:cytoplasm"/>
    <property type="evidence" value="ECO:0007669"/>
    <property type="project" value="TreeGrafter"/>
</dbReference>
<dbReference type="FunFam" id="1.10.510.10:FF:000624">
    <property type="entry name" value="Mitogen-activated protein kinase"/>
    <property type="match status" value="1"/>
</dbReference>
<gene>
    <name evidence="17" type="ORF">AG1IA_02294</name>
</gene>
<dbReference type="InterPro" id="IPR000719">
    <property type="entry name" value="Prot_kinase_dom"/>
</dbReference>
<dbReference type="OrthoDB" id="1732493at2759"/>
<dbReference type="InterPro" id="IPR001245">
    <property type="entry name" value="Ser-Thr/Tyr_kinase_cat_dom"/>
</dbReference>
<dbReference type="STRING" id="983506.L8X016"/>
<dbReference type="PROSITE" id="PS00107">
    <property type="entry name" value="PROTEIN_KINASE_ATP"/>
    <property type="match status" value="1"/>
</dbReference>
<comment type="caution">
    <text evidence="17">The sequence shown here is derived from an EMBL/GenBank/DDBJ whole genome shotgun (WGS) entry which is preliminary data.</text>
</comment>
<evidence type="ECO:0000256" key="11">
    <source>
        <dbReference type="ARBA" id="ARBA00023306"/>
    </source>
</evidence>
<dbReference type="InterPro" id="IPR037770">
    <property type="entry name" value="CDK7"/>
</dbReference>
<keyword evidence="11" id="KW-0131">Cell cycle</keyword>
<evidence type="ECO:0000256" key="14">
    <source>
        <dbReference type="PROSITE-ProRule" id="PRU10141"/>
    </source>
</evidence>
<keyword evidence="7 13" id="KW-0547">Nucleotide-binding</keyword>
<dbReference type="EC" id="2.7.11.23" evidence="2"/>
<dbReference type="GO" id="GO:0004693">
    <property type="term" value="F:cyclin-dependent protein serine/threonine kinase activity"/>
    <property type="evidence" value="ECO:0007669"/>
    <property type="project" value="TreeGrafter"/>
</dbReference>
<evidence type="ECO:0000256" key="7">
    <source>
        <dbReference type="ARBA" id="ARBA00022741"/>
    </source>
</evidence>
<evidence type="ECO:0000256" key="9">
    <source>
        <dbReference type="ARBA" id="ARBA00022840"/>
    </source>
</evidence>
<evidence type="ECO:0000313" key="17">
    <source>
        <dbReference type="EMBL" id="ELU43666.1"/>
    </source>
</evidence>
<feature type="binding site" evidence="14">
    <location>
        <position position="98"/>
    </location>
    <ligand>
        <name>ATP</name>
        <dbReference type="ChEBI" id="CHEBI:30616"/>
    </ligand>
</feature>
<protein>
    <recommendedName>
        <fullName evidence="2">[RNA-polymerase]-subunit kinase</fullName>
        <ecNumber evidence="2">2.7.11.23</ecNumber>
    </recommendedName>
</protein>
<dbReference type="Gene3D" id="3.30.200.20">
    <property type="entry name" value="Phosphorylase Kinase, domain 1"/>
    <property type="match status" value="1"/>
</dbReference>
<feature type="region of interest" description="Disordered" evidence="15">
    <location>
        <begin position="339"/>
        <end position="396"/>
    </location>
</feature>
<keyword evidence="18" id="KW-1185">Reference proteome</keyword>
<accession>L8X016</accession>
<evidence type="ECO:0000256" key="6">
    <source>
        <dbReference type="ARBA" id="ARBA00022679"/>
    </source>
</evidence>
<dbReference type="Pfam" id="PF00069">
    <property type="entry name" value="Pkinase"/>
    <property type="match status" value="1"/>
</dbReference>
<dbReference type="Gene3D" id="1.10.510.10">
    <property type="entry name" value="Transferase(Phosphotransferase) domain 1"/>
    <property type="match status" value="1"/>
</dbReference>
<dbReference type="OMA" id="GIHHCHR"/>
<evidence type="ECO:0000259" key="16">
    <source>
        <dbReference type="PROSITE" id="PS50011"/>
    </source>
</evidence>
<dbReference type="InterPro" id="IPR017441">
    <property type="entry name" value="Protein_kinase_ATP_BS"/>
</dbReference>
<dbReference type="GO" id="GO:0005524">
    <property type="term" value="F:ATP binding"/>
    <property type="evidence" value="ECO:0007669"/>
    <property type="project" value="UniProtKB-UniRule"/>
</dbReference>
<dbReference type="PROSITE" id="PS50011">
    <property type="entry name" value="PROTEIN_KINASE_DOM"/>
    <property type="match status" value="1"/>
</dbReference>
<evidence type="ECO:0000256" key="15">
    <source>
        <dbReference type="SAM" id="MobiDB-lite"/>
    </source>
</evidence>
<feature type="binding site" evidence="13">
    <location>
        <position position="97"/>
    </location>
    <ligand>
        <name>ATP</name>
        <dbReference type="ChEBI" id="CHEBI:30616"/>
    </ligand>
</feature>
<reference evidence="17 18" key="1">
    <citation type="journal article" date="2013" name="Nat. Commun.">
        <title>The evolution and pathogenic mechanisms of the rice sheath blight pathogen.</title>
        <authorList>
            <person name="Zheng A."/>
            <person name="Lin R."/>
            <person name="Xu L."/>
            <person name="Qin P."/>
            <person name="Tang C."/>
            <person name="Ai P."/>
            <person name="Zhang D."/>
            <person name="Liu Y."/>
            <person name="Sun Z."/>
            <person name="Feng H."/>
            <person name="Wang Y."/>
            <person name="Chen Y."/>
            <person name="Liang X."/>
            <person name="Fu R."/>
            <person name="Li Q."/>
            <person name="Zhang J."/>
            <person name="Yu X."/>
            <person name="Xie Z."/>
            <person name="Ding L."/>
            <person name="Guan P."/>
            <person name="Tang J."/>
            <person name="Liang Y."/>
            <person name="Wang S."/>
            <person name="Deng Q."/>
            <person name="Li S."/>
            <person name="Zhu J."/>
            <person name="Wang L."/>
            <person name="Liu H."/>
            <person name="Li P."/>
        </authorList>
    </citation>
    <scope>NUCLEOTIDE SEQUENCE [LARGE SCALE GENOMIC DNA]</scope>
    <source>
        <strain evidence="18">AG-1 IA</strain>
    </source>
</reference>
<dbReference type="InterPro" id="IPR011009">
    <property type="entry name" value="Kinase-like_dom_sf"/>
</dbReference>
<keyword evidence="10" id="KW-0539">Nucleus</keyword>
<dbReference type="PANTHER" id="PTHR24056:SF0">
    <property type="entry name" value="CYCLIN-DEPENDENT KINASE 7"/>
    <property type="match status" value="1"/>
</dbReference>
<dbReference type="GO" id="GO:0051301">
    <property type="term" value="P:cell division"/>
    <property type="evidence" value="ECO:0007669"/>
    <property type="project" value="UniProtKB-KW"/>
</dbReference>
<dbReference type="HOGENOM" id="CLU_000288_181_0_1"/>
<dbReference type="Proteomes" id="UP000011668">
    <property type="component" value="Unassembled WGS sequence"/>
</dbReference>
<keyword evidence="3" id="KW-0723">Serine/threonine-protein kinase</keyword>
<organism evidence="17 18">
    <name type="scientific">Thanatephorus cucumeris (strain AG1-IA)</name>
    <name type="common">Rice sheath blight fungus</name>
    <name type="synonym">Rhizoctonia solani</name>
    <dbReference type="NCBI Taxonomy" id="983506"/>
    <lineage>
        <taxon>Eukaryota</taxon>
        <taxon>Fungi</taxon>
        <taxon>Dikarya</taxon>
        <taxon>Basidiomycota</taxon>
        <taxon>Agaricomycotina</taxon>
        <taxon>Agaricomycetes</taxon>
        <taxon>Cantharellales</taxon>
        <taxon>Ceratobasidiaceae</taxon>
        <taxon>Rhizoctonia</taxon>
        <taxon>Rhizoctonia solani AG-1</taxon>
    </lineage>
</organism>
<keyword evidence="5" id="KW-0132">Cell division</keyword>
<evidence type="ECO:0000256" key="5">
    <source>
        <dbReference type="ARBA" id="ARBA00022618"/>
    </source>
</evidence>
<dbReference type="InterPro" id="IPR050108">
    <property type="entry name" value="CDK"/>
</dbReference>
<evidence type="ECO:0000256" key="1">
    <source>
        <dbReference type="ARBA" id="ARBA00004123"/>
    </source>
</evidence>
<evidence type="ECO:0000256" key="13">
    <source>
        <dbReference type="PIRSR" id="PIRSR637770-2"/>
    </source>
</evidence>
<feature type="domain" description="Protein kinase" evidence="16">
    <location>
        <begin position="68"/>
        <end position="327"/>
    </location>
</feature>
<dbReference type="SMART" id="SM00220">
    <property type="entry name" value="S_TKc"/>
    <property type="match status" value="1"/>
</dbReference>
<evidence type="ECO:0000256" key="2">
    <source>
        <dbReference type="ARBA" id="ARBA00012409"/>
    </source>
</evidence>
<sequence>MSTFRSESIEESGVDEVQKVSVIDVRETFKPLSAWTNTDWQSPNHRSEPLFPGSQWMLLANSLTAKKWTKDSKIGEGTYAIVYKGREATTGRQIAIKKIKVGQMKEGLDQSAIREVRYLRELKHPNVIELLDVFSSKTNLNLVLEFLETDLEAVIKDRTNVFLPADIKSWMDLKPNNLLIAADGQLKIADFGLARDFTDPAQKMTCQVITRWYRPPELLYGARYYSTGVDMWSVGCIFAELMLRTPYLPGESDMDQLKTIFRALGTPTEEDWPGHTALPDYTSFGHFPKSPLKLLFSAASTEALDLLAKFLIYDPRKRISGLHHPYFFVAPYPTHPSRLPKASTPLAPRPLPPDEIDGKDAAPGAKASSNKMGTKRKASGSHEERERSVPRKTLFT</sequence>
<evidence type="ECO:0000313" key="18">
    <source>
        <dbReference type="Proteomes" id="UP000011668"/>
    </source>
</evidence>
<comment type="subcellular location">
    <subcellularLocation>
        <location evidence="1">Nucleus</location>
    </subcellularLocation>
</comment>
<dbReference type="CDD" id="cd07841">
    <property type="entry name" value="STKc_CDK7"/>
    <property type="match status" value="1"/>
</dbReference>
<dbReference type="AlphaFoldDB" id="L8X016"/>
<feature type="compositionally biased region" description="Basic and acidic residues" evidence="15">
    <location>
        <begin position="380"/>
        <end position="389"/>
    </location>
</feature>
<dbReference type="PANTHER" id="PTHR24056">
    <property type="entry name" value="CELL DIVISION PROTEIN KINASE"/>
    <property type="match status" value="1"/>
</dbReference>
<dbReference type="GO" id="GO:0045944">
    <property type="term" value="P:positive regulation of transcription by RNA polymerase II"/>
    <property type="evidence" value="ECO:0007669"/>
    <property type="project" value="TreeGrafter"/>
</dbReference>
<evidence type="ECO:0000256" key="10">
    <source>
        <dbReference type="ARBA" id="ARBA00023242"/>
    </source>
</evidence>
<feature type="binding site" evidence="13">
    <location>
        <begin position="74"/>
        <end position="82"/>
    </location>
    <ligand>
        <name>ATP</name>
        <dbReference type="ChEBI" id="CHEBI:30616"/>
    </ligand>
</feature>
<keyword evidence="6" id="KW-0808">Transferase</keyword>
<evidence type="ECO:0000256" key="8">
    <source>
        <dbReference type="ARBA" id="ARBA00022777"/>
    </source>
</evidence>
<dbReference type="EMBL" id="AFRT01000517">
    <property type="protein sequence ID" value="ELU43666.1"/>
    <property type="molecule type" value="Genomic_DNA"/>
</dbReference>
<dbReference type="GO" id="GO:0008353">
    <property type="term" value="F:RNA polymerase II CTD heptapeptide repeat kinase activity"/>
    <property type="evidence" value="ECO:0007669"/>
    <property type="project" value="UniProtKB-EC"/>
</dbReference>
<dbReference type="Pfam" id="PF07714">
    <property type="entry name" value="PK_Tyr_Ser-Thr"/>
    <property type="match status" value="1"/>
</dbReference>
<dbReference type="GO" id="GO:0070985">
    <property type="term" value="C:transcription factor TFIIK complex"/>
    <property type="evidence" value="ECO:0007669"/>
    <property type="project" value="InterPro"/>
</dbReference>
<evidence type="ECO:0000256" key="3">
    <source>
        <dbReference type="ARBA" id="ARBA00022527"/>
    </source>
</evidence>
<keyword evidence="4" id="KW-0597">Phosphoprotein</keyword>
<proteinExistence type="predicted"/>
<feature type="active site" description="Proton acceptor" evidence="12">
    <location>
        <position position="172"/>
    </location>
</feature>
<evidence type="ECO:0000256" key="4">
    <source>
        <dbReference type="ARBA" id="ARBA00022553"/>
    </source>
</evidence>
<dbReference type="SUPFAM" id="SSF56112">
    <property type="entry name" value="Protein kinase-like (PK-like)"/>
    <property type="match status" value="1"/>
</dbReference>
<evidence type="ECO:0000256" key="12">
    <source>
        <dbReference type="PIRSR" id="PIRSR637770-1"/>
    </source>
</evidence>